<dbReference type="PANTHER" id="PTHR10219:SF25">
    <property type="entry name" value="PLECKSTRIN HOMOLOGY DOMAIN-CONTAINING FAMILY A MEMBER 8"/>
    <property type="match status" value="1"/>
</dbReference>
<protein>
    <recommendedName>
        <fullName evidence="2">Glycolipid transfer protein domain-containing protein</fullName>
    </recommendedName>
</protein>
<evidence type="ECO:0000259" key="2">
    <source>
        <dbReference type="Pfam" id="PF08718"/>
    </source>
</evidence>
<dbReference type="SUPFAM" id="SSF110004">
    <property type="entry name" value="Glycolipid transfer protein, GLTP"/>
    <property type="match status" value="1"/>
</dbReference>
<dbReference type="InterPro" id="IPR036497">
    <property type="entry name" value="GLTP_sf"/>
</dbReference>
<dbReference type="GO" id="GO:0005829">
    <property type="term" value="C:cytosol"/>
    <property type="evidence" value="ECO:0007669"/>
    <property type="project" value="TreeGrafter"/>
</dbReference>
<dbReference type="OrthoDB" id="205255at2759"/>
<gene>
    <name evidence="3" type="ORF">BB559_006190</name>
</gene>
<evidence type="ECO:0000313" key="3">
    <source>
        <dbReference type="EMBL" id="PVU87155.1"/>
    </source>
</evidence>
<feature type="domain" description="Glycolipid transfer protein" evidence="2">
    <location>
        <begin position="24"/>
        <end position="162"/>
    </location>
</feature>
<name>A0A2T9Y481_9FUNG</name>
<accession>A0A2T9Y481</accession>
<dbReference type="FunFam" id="1.10.3520.10:FF:000001">
    <property type="entry name" value="Pleckstrin domain-containing family A member 8"/>
    <property type="match status" value="1"/>
</dbReference>
<dbReference type="InterPro" id="IPR014830">
    <property type="entry name" value="Glycolipid_transfer_prot_dom"/>
</dbReference>
<dbReference type="GO" id="GO:0016020">
    <property type="term" value="C:membrane"/>
    <property type="evidence" value="ECO:0007669"/>
    <property type="project" value="TreeGrafter"/>
</dbReference>
<keyword evidence="4" id="KW-1185">Reference proteome</keyword>
<dbReference type="Pfam" id="PF08718">
    <property type="entry name" value="GLTP"/>
    <property type="match status" value="1"/>
</dbReference>
<dbReference type="Proteomes" id="UP000245699">
    <property type="component" value="Unassembled WGS sequence"/>
</dbReference>
<dbReference type="PANTHER" id="PTHR10219">
    <property type="entry name" value="GLYCOLIPID TRANSFER PROTEIN-RELATED"/>
    <property type="match status" value="1"/>
</dbReference>
<proteinExistence type="predicted"/>
<comment type="caution">
    <text evidence="3">The sequence shown here is derived from an EMBL/GenBank/DDBJ whole genome shotgun (WGS) entry which is preliminary data.</text>
</comment>
<dbReference type="EMBL" id="MBFT01000793">
    <property type="protein sequence ID" value="PVU87155.1"/>
    <property type="molecule type" value="Genomic_DNA"/>
</dbReference>
<reference evidence="3 4" key="1">
    <citation type="journal article" date="2018" name="MBio">
        <title>Comparative Genomics Reveals the Core Gene Toolbox for the Fungus-Insect Symbiosis.</title>
        <authorList>
            <person name="Wang Y."/>
            <person name="Stata M."/>
            <person name="Wang W."/>
            <person name="Stajich J.E."/>
            <person name="White M.M."/>
            <person name="Moncalvo J.M."/>
        </authorList>
    </citation>
    <scope>NUCLEOTIDE SEQUENCE [LARGE SCALE GENOMIC DNA]</scope>
    <source>
        <strain evidence="3 4">AUS-77-4</strain>
    </source>
</reference>
<evidence type="ECO:0000256" key="1">
    <source>
        <dbReference type="ARBA" id="ARBA00022448"/>
    </source>
</evidence>
<dbReference type="Gene3D" id="1.10.3520.10">
    <property type="entry name" value="Glycolipid transfer protein"/>
    <property type="match status" value="1"/>
</dbReference>
<dbReference type="GO" id="GO:1902387">
    <property type="term" value="F:ceramide 1-phosphate binding"/>
    <property type="evidence" value="ECO:0007669"/>
    <property type="project" value="TreeGrafter"/>
</dbReference>
<organism evidence="3 4">
    <name type="scientific">Furculomyces boomerangus</name>
    <dbReference type="NCBI Taxonomy" id="61424"/>
    <lineage>
        <taxon>Eukaryota</taxon>
        <taxon>Fungi</taxon>
        <taxon>Fungi incertae sedis</taxon>
        <taxon>Zoopagomycota</taxon>
        <taxon>Kickxellomycotina</taxon>
        <taxon>Harpellomycetes</taxon>
        <taxon>Harpellales</taxon>
        <taxon>Harpellaceae</taxon>
        <taxon>Furculomyces</taxon>
    </lineage>
</organism>
<keyword evidence="1" id="KW-0813">Transport</keyword>
<dbReference type="GO" id="GO:1902388">
    <property type="term" value="F:ceramide 1-phosphate transfer activity"/>
    <property type="evidence" value="ECO:0007669"/>
    <property type="project" value="TreeGrafter"/>
</dbReference>
<dbReference type="AlphaFoldDB" id="A0A2T9Y481"/>
<evidence type="ECO:0000313" key="4">
    <source>
        <dbReference type="Proteomes" id="UP000245699"/>
    </source>
</evidence>
<sequence length="198" mass="22259">MSEAAFLDRVPFRFENVKSSDEGIDTEQFLEASKGVVMLFDELGSAAFSPVKSDITGNITKVYTKYNTDKQKFNTLEKIVLDEASSKDKTATQGLLWLKRGLEFCALAIIKNIQNVTEELSQSFTNAYNETLKQYHNFLIKPIFLLAMKACPTASVFYSKIGSSPTLKDELLVWAKALKAFTDRLDAFYKKGSYDKGL</sequence>
<dbReference type="STRING" id="61424.A0A2T9Y481"/>